<keyword evidence="1" id="KW-0472">Membrane</keyword>
<dbReference type="EMBL" id="JAHBBD010000005">
    <property type="protein sequence ID" value="MBW3082477.1"/>
    <property type="molecule type" value="Genomic_DNA"/>
</dbReference>
<keyword evidence="1" id="KW-0812">Transmembrane</keyword>
<keyword evidence="3" id="KW-1185">Reference proteome</keyword>
<feature type="transmembrane region" description="Helical" evidence="1">
    <location>
        <begin position="167"/>
        <end position="189"/>
    </location>
</feature>
<accession>A0ABS6W806</accession>
<keyword evidence="1" id="KW-1133">Transmembrane helix</keyword>
<dbReference type="RefSeq" id="WP_219080624.1">
    <property type="nucleotide sequence ID" value="NZ_JAHBBD010000005.1"/>
</dbReference>
<protein>
    <recommendedName>
        <fullName evidence="4">DUF2975 domain-containing protein</fullName>
    </recommendedName>
</protein>
<evidence type="ECO:0000256" key="1">
    <source>
        <dbReference type="SAM" id="Phobius"/>
    </source>
</evidence>
<feature type="transmembrane region" description="Helical" evidence="1">
    <location>
        <begin position="140"/>
        <end position="161"/>
    </location>
</feature>
<sequence length="203" mass="20817">MTWKLERAGRFAGVVARIAEIVVAVAAALNLVALMLLVVDPDAFAVDADGYGATRALGGTGWNIGISGEVMDMSLRLQRGGGLDMAAAVTAALAAAVIYALLALVFHEAAGMCGELVEWLSRSGDDRSLHAPLASRLRRIGAALVATLIVTFVAESVALTVGVSASLTLGGTAVVVVFAGLCLLLGAVFDHVAVMQREMDGLV</sequence>
<feature type="transmembrane region" description="Helical" evidence="1">
    <location>
        <begin position="21"/>
        <end position="39"/>
    </location>
</feature>
<evidence type="ECO:0008006" key="4">
    <source>
        <dbReference type="Google" id="ProtNLM"/>
    </source>
</evidence>
<reference evidence="2 3" key="1">
    <citation type="submission" date="2021-05" db="EMBL/GenBank/DDBJ databases">
        <title>Phylogenetic classification of ten novel species belonging to the genus Bifidobacterium comprising B. colchicus sp. nov., B. abeli sp. nov., B. bicoloris sp. nov., B. guerezis sp. nov., B. rosaliae sp. nov., B. santillanensis sp. nov., B. argentati sp. nov., B. amazzoni sp. nov., B. pluviali sp. nov., and B. pinnaculum sp. nov.</title>
        <authorList>
            <person name="Lugli G.A."/>
            <person name="Ruiz Garcia L."/>
            <person name="Margolles A."/>
            <person name="Ventura M."/>
        </authorList>
    </citation>
    <scope>NUCLEOTIDE SEQUENCE [LARGE SCALE GENOMIC DNA]</scope>
    <source>
        <strain evidence="2 3">6T3</strain>
    </source>
</reference>
<feature type="transmembrane region" description="Helical" evidence="1">
    <location>
        <begin position="85"/>
        <end position="106"/>
    </location>
</feature>
<name>A0ABS6W806_9BIFI</name>
<comment type="caution">
    <text evidence="2">The sequence shown here is derived from an EMBL/GenBank/DDBJ whole genome shotgun (WGS) entry which is preliminary data.</text>
</comment>
<organism evidence="2 3">
    <name type="scientific">Bifidobacterium phasiani</name>
    <dbReference type="NCBI Taxonomy" id="2834431"/>
    <lineage>
        <taxon>Bacteria</taxon>
        <taxon>Bacillati</taxon>
        <taxon>Actinomycetota</taxon>
        <taxon>Actinomycetes</taxon>
        <taxon>Bifidobacteriales</taxon>
        <taxon>Bifidobacteriaceae</taxon>
        <taxon>Bifidobacterium</taxon>
    </lineage>
</organism>
<gene>
    <name evidence="2" type="ORF">KIH73_03630</name>
</gene>
<dbReference type="Proteomes" id="UP000812844">
    <property type="component" value="Unassembled WGS sequence"/>
</dbReference>
<proteinExistence type="predicted"/>
<evidence type="ECO:0000313" key="3">
    <source>
        <dbReference type="Proteomes" id="UP000812844"/>
    </source>
</evidence>
<evidence type="ECO:0000313" key="2">
    <source>
        <dbReference type="EMBL" id="MBW3082477.1"/>
    </source>
</evidence>